<dbReference type="InterPro" id="IPR016181">
    <property type="entry name" value="Acyl_CoA_acyltransferase"/>
</dbReference>
<protein>
    <submittedName>
        <fullName evidence="2">GNAT family N-acetyltransferase</fullName>
    </submittedName>
</protein>
<dbReference type="AlphaFoldDB" id="A0A7G9RDR6"/>
<name>A0A7G9RDR6_9ACTN</name>
<dbReference type="Gene3D" id="3.40.630.30">
    <property type="match status" value="1"/>
</dbReference>
<evidence type="ECO:0000313" key="3">
    <source>
        <dbReference type="Proteomes" id="UP000515947"/>
    </source>
</evidence>
<dbReference type="InterPro" id="IPR000182">
    <property type="entry name" value="GNAT_dom"/>
</dbReference>
<evidence type="ECO:0000313" key="2">
    <source>
        <dbReference type="EMBL" id="QNN53741.1"/>
    </source>
</evidence>
<organism evidence="2 3">
    <name type="scientific">Nocardioides mesophilus</name>
    <dbReference type="NCBI Taxonomy" id="433659"/>
    <lineage>
        <taxon>Bacteria</taxon>
        <taxon>Bacillati</taxon>
        <taxon>Actinomycetota</taxon>
        <taxon>Actinomycetes</taxon>
        <taxon>Propionibacteriales</taxon>
        <taxon>Nocardioidaceae</taxon>
        <taxon>Nocardioides</taxon>
    </lineage>
</organism>
<accession>A0A7G9RDR6</accession>
<sequence length="131" mass="14872">MTWRIETVPNPGHEDELTERLVGHNQEASEAIRRRFEPDNLQATPVVAYATDDSGELVGGCVGSTVDVWHWLTIDMMWVRPSDRGGGLGRELLGAVEDQARQRGCRWAKLNTWDFQAPGLLRPVRLRRLRP</sequence>
<proteinExistence type="predicted"/>
<dbReference type="PROSITE" id="PS51186">
    <property type="entry name" value="GNAT"/>
    <property type="match status" value="1"/>
</dbReference>
<dbReference type="Proteomes" id="UP000515947">
    <property type="component" value="Chromosome"/>
</dbReference>
<evidence type="ECO:0000259" key="1">
    <source>
        <dbReference type="PROSITE" id="PS51186"/>
    </source>
</evidence>
<dbReference type="KEGG" id="nmes:H9L09_04825"/>
<keyword evidence="2" id="KW-0808">Transferase</keyword>
<dbReference type="EMBL" id="CP060713">
    <property type="protein sequence ID" value="QNN53741.1"/>
    <property type="molecule type" value="Genomic_DNA"/>
</dbReference>
<keyword evidence="3" id="KW-1185">Reference proteome</keyword>
<dbReference type="Pfam" id="PF00583">
    <property type="entry name" value="Acetyltransf_1"/>
    <property type="match status" value="1"/>
</dbReference>
<feature type="domain" description="N-acetyltransferase" evidence="1">
    <location>
        <begin position="1"/>
        <end position="131"/>
    </location>
</feature>
<dbReference type="SUPFAM" id="SSF55729">
    <property type="entry name" value="Acyl-CoA N-acyltransferases (Nat)"/>
    <property type="match status" value="1"/>
</dbReference>
<dbReference type="GO" id="GO:0016747">
    <property type="term" value="F:acyltransferase activity, transferring groups other than amino-acyl groups"/>
    <property type="evidence" value="ECO:0007669"/>
    <property type="project" value="InterPro"/>
</dbReference>
<gene>
    <name evidence="2" type="ORF">H9L09_04825</name>
</gene>
<reference evidence="2 3" key="1">
    <citation type="submission" date="2020-08" db="EMBL/GenBank/DDBJ databases">
        <title>Genome sequence of Nocardioides mesophilus KACC 16243T.</title>
        <authorList>
            <person name="Hyun D.-W."/>
            <person name="Bae J.-W."/>
        </authorList>
    </citation>
    <scope>NUCLEOTIDE SEQUENCE [LARGE SCALE GENOMIC DNA]</scope>
    <source>
        <strain evidence="2 3">KACC 16243</strain>
    </source>
</reference>
<dbReference type="RefSeq" id="WP_187579585.1">
    <property type="nucleotide sequence ID" value="NZ_CP060713.1"/>
</dbReference>